<proteinExistence type="inferred from homology"/>
<dbReference type="SUPFAM" id="SSF51735">
    <property type="entry name" value="NAD(P)-binding Rossmann-fold domains"/>
    <property type="match status" value="1"/>
</dbReference>
<dbReference type="SMART" id="SM00829">
    <property type="entry name" value="PKS_ER"/>
    <property type="match status" value="1"/>
</dbReference>
<dbReference type="PROSITE" id="PS01162">
    <property type="entry name" value="QOR_ZETA_CRYSTAL"/>
    <property type="match status" value="1"/>
</dbReference>
<reference evidence="5 6" key="1">
    <citation type="submission" date="2021-07" db="EMBL/GenBank/DDBJ databases">
        <title>The Aristolochia fimbriata genome: insights into angiosperm evolution, floral development and chemical biosynthesis.</title>
        <authorList>
            <person name="Jiao Y."/>
        </authorList>
    </citation>
    <scope>NUCLEOTIDE SEQUENCE [LARGE SCALE GENOMIC DNA]</scope>
    <source>
        <strain evidence="5">IBCAS-2021</strain>
        <tissue evidence="5">Leaf</tissue>
    </source>
</reference>
<sequence>MEAVLSTATSSQFNPFHRPGASARPSFASSFLSPIPFKLHSRYRSVSSLNRLSVRPFRSISASSQSASVSDAVASSTVPSAMKAWTYVDYGGVDVLKLDENVTVPQIKEDQVLIKVVAAALNPVDAKRRQGKFKATDSPLPTVPGYDVAGVVVKVGSQVKSLKEGDQVYGDINEKALENPKQFGSLAEYTAVEERLLALKPKNVDFAQAASLPLAIETANEGLERAGFSAGKSILVLGGAGGVGSLVIQLAKEVFGASKVAATASTGKLELLRSLGADLAIDYTKENFEDLPEKFDVVYDTVGQGERAVKAVKEGGSVVVLTGAVTPPGFRFVVTSNGDVLTKLNPYIESGKVKPIVDAAGPFPFQQVAEAFSYLEKGRATGKVVVYPIP</sequence>
<dbReference type="PANTHER" id="PTHR44573">
    <property type="entry name" value="NADPH-DEPENDENT ALKENAL/ONE OXIDOREDUCTASE, CHLOROPLASTIC"/>
    <property type="match status" value="1"/>
</dbReference>
<dbReference type="InterPro" id="IPR020843">
    <property type="entry name" value="ER"/>
</dbReference>
<evidence type="ECO:0000313" key="5">
    <source>
        <dbReference type="EMBL" id="KAG9449984.1"/>
    </source>
</evidence>
<gene>
    <name evidence="5" type="ORF">H6P81_009949</name>
</gene>
<evidence type="ECO:0000256" key="2">
    <source>
        <dbReference type="ARBA" id="ARBA00023002"/>
    </source>
</evidence>
<accession>A0AAV7EN83</accession>
<dbReference type="Gene3D" id="3.40.50.720">
    <property type="entry name" value="NAD(P)-binding Rossmann-like Domain"/>
    <property type="match status" value="1"/>
</dbReference>
<dbReference type="GO" id="GO:0008270">
    <property type="term" value="F:zinc ion binding"/>
    <property type="evidence" value="ECO:0007669"/>
    <property type="project" value="InterPro"/>
</dbReference>
<evidence type="ECO:0000256" key="1">
    <source>
        <dbReference type="ARBA" id="ARBA00010371"/>
    </source>
</evidence>
<dbReference type="AlphaFoldDB" id="A0AAV7EN83"/>
<evidence type="ECO:0000313" key="6">
    <source>
        <dbReference type="Proteomes" id="UP000825729"/>
    </source>
</evidence>
<dbReference type="Pfam" id="PF08240">
    <property type="entry name" value="ADH_N"/>
    <property type="match status" value="1"/>
</dbReference>
<dbReference type="Proteomes" id="UP000825729">
    <property type="component" value="Unassembled WGS sequence"/>
</dbReference>
<name>A0AAV7EN83_ARIFI</name>
<organism evidence="5 6">
    <name type="scientific">Aristolochia fimbriata</name>
    <name type="common">White veined hardy Dutchman's pipe vine</name>
    <dbReference type="NCBI Taxonomy" id="158543"/>
    <lineage>
        <taxon>Eukaryota</taxon>
        <taxon>Viridiplantae</taxon>
        <taxon>Streptophyta</taxon>
        <taxon>Embryophyta</taxon>
        <taxon>Tracheophyta</taxon>
        <taxon>Spermatophyta</taxon>
        <taxon>Magnoliopsida</taxon>
        <taxon>Magnoliidae</taxon>
        <taxon>Piperales</taxon>
        <taxon>Aristolochiaceae</taxon>
        <taxon>Aristolochia</taxon>
    </lineage>
</organism>
<dbReference type="InterPro" id="IPR013154">
    <property type="entry name" value="ADH-like_N"/>
</dbReference>
<dbReference type="InterPro" id="IPR011032">
    <property type="entry name" value="GroES-like_sf"/>
</dbReference>
<dbReference type="Gene3D" id="3.90.180.10">
    <property type="entry name" value="Medium-chain alcohol dehydrogenases, catalytic domain"/>
    <property type="match status" value="1"/>
</dbReference>
<dbReference type="PANTHER" id="PTHR44573:SF1">
    <property type="entry name" value="NADPH-DEPENDENT ALKENAL_ONE OXIDOREDUCTASE, CHLOROPLASTIC"/>
    <property type="match status" value="1"/>
</dbReference>
<dbReference type="InterPro" id="IPR002364">
    <property type="entry name" value="Quin_OxRdtase/zeta-crystal_CS"/>
</dbReference>
<dbReference type="EMBL" id="JAINDJ010000004">
    <property type="protein sequence ID" value="KAG9449984.1"/>
    <property type="molecule type" value="Genomic_DNA"/>
</dbReference>
<feature type="domain" description="Enoyl reductase (ER)" evidence="4">
    <location>
        <begin position="91"/>
        <end position="386"/>
    </location>
</feature>
<dbReference type="CDD" id="cd05289">
    <property type="entry name" value="MDR_like_2"/>
    <property type="match status" value="1"/>
</dbReference>
<comment type="similarity">
    <text evidence="1">Belongs to the zinc-containing alcohol dehydrogenase family. Quinone oxidoreductase subfamily.</text>
</comment>
<evidence type="ECO:0000259" key="4">
    <source>
        <dbReference type="SMART" id="SM00829"/>
    </source>
</evidence>
<protein>
    <recommendedName>
        <fullName evidence="4">Enoyl reductase (ER) domain-containing protein</fullName>
    </recommendedName>
</protein>
<dbReference type="InterPro" id="IPR036291">
    <property type="entry name" value="NAD(P)-bd_dom_sf"/>
</dbReference>
<keyword evidence="6" id="KW-1185">Reference proteome</keyword>
<dbReference type="GO" id="GO:0016628">
    <property type="term" value="F:oxidoreductase activity, acting on the CH-CH group of donors, NAD or NADP as acceptor"/>
    <property type="evidence" value="ECO:0007669"/>
    <property type="project" value="InterPro"/>
</dbReference>
<evidence type="ECO:0000256" key="3">
    <source>
        <dbReference type="ARBA" id="ARBA00023027"/>
    </source>
</evidence>
<keyword evidence="2" id="KW-0560">Oxidoreductase</keyword>
<dbReference type="SUPFAM" id="SSF50129">
    <property type="entry name" value="GroES-like"/>
    <property type="match status" value="1"/>
</dbReference>
<keyword evidence="3" id="KW-0520">NAD</keyword>
<dbReference type="InterPro" id="IPR044626">
    <property type="entry name" value="AOR-like"/>
</dbReference>
<comment type="caution">
    <text evidence="5">The sequence shown here is derived from an EMBL/GenBank/DDBJ whole genome shotgun (WGS) entry which is preliminary data.</text>
</comment>
<dbReference type="Pfam" id="PF13602">
    <property type="entry name" value="ADH_zinc_N_2"/>
    <property type="match status" value="1"/>
</dbReference>